<dbReference type="GO" id="GO:0005783">
    <property type="term" value="C:endoplasmic reticulum"/>
    <property type="evidence" value="ECO:0007669"/>
    <property type="project" value="TreeGrafter"/>
</dbReference>
<evidence type="ECO:0000259" key="2">
    <source>
        <dbReference type="Pfam" id="PF08609"/>
    </source>
</evidence>
<reference evidence="3" key="1">
    <citation type="submission" date="2021-01" db="EMBL/GenBank/DDBJ databases">
        <authorList>
            <person name="Corre E."/>
            <person name="Pelletier E."/>
            <person name="Niang G."/>
            <person name="Scheremetjew M."/>
            <person name="Finn R."/>
            <person name="Kale V."/>
            <person name="Holt S."/>
            <person name="Cochrane G."/>
            <person name="Meng A."/>
            <person name="Brown T."/>
            <person name="Cohen L."/>
        </authorList>
    </citation>
    <scope>NUCLEOTIDE SEQUENCE</scope>
    <source>
        <strain evidence="3">CCMP281</strain>
    </source>
</reference>
<dbReference type="SUPFAM" id="SSF48371">
    <property type="entry name" value="ARM repeat"/>
    <property type="match status" value="1"/>
</dbReference>
<name>A0A7S3B124_9EUKA</name>
<dbReference type="InterPro" id="IPR050693">
    <property type="entry name" value="Hsp70_NEF-Inhibitors"/>
</dbReference>
<feature type="domain" description="Nucleotide exchange factor Fes1" evidence="2">
    <location>
        <begin position="62"/>
        <end position="148"/>
    </location>
</feature>
<dbReference type="GO" id="GO:0000774">
    <property type="term" value="F:adenyl-nucleotide exchange factor activity"/>
    <property type="evidence" value="ECO:0007669"/>
    <property type="project" value="TreeGrafter"/>
</dbReference>
<keyword evidence="1" id="KW-0677">Repeat</keyword>
<dbReference type="PANTHER" id="PTHR19316:SF18">
    <property type="entry name" value="HSP70-BINDING PROTEIN 1"/>
    <property type="match status" value="1"/>
</dbReference>
<proteinExistence type="predicted"/>
<gene>
    <name evidence="3" type="ORF">HERI1096_LOCUS22085</name>
</gene>
<dbReference type="InterPro" id="IPR011989">
    <property type="entry name" value="ARM-like"/>
</dbReference>
<evidence type="ECO:0000313" key="3">
    <source>
        <dbReference type="EMBL" id="CAE0121384.1"/>
    </source>
</evidence>
<dbReference type="EMBL" id="HBHX01039843">
    <property type="protein sequence ID" value="CAE0121384.1"/>
    <property type="molecule type" value="Transcribed_RNA"/>
</dbReference>
<dbReference type="Gene3D" id="1.25.10.10">
    <property type="entry name" value="Leucine-rich Repeat Variant"/>
    <property type="match status" value="1"/>
</dbReference>
<protein>
    <recommendedName>
        <fullName evidence="2">Nucleotide exchange factor Fes1 domain-containing protein</fullName>
    </recommendedName>
</protein>
<evidence type="ECO:0000256" key="1">
    <source>
        <dbReference type="ARBA" id="ARBA00022737"/>
    </source>
</evidence>
<dbReference type="InterPro" id="IPR013918">
    <property type="entry name" value="Nucleotide_exch_fac_Fes1"/>
</dbReference>
<dbReference type="PANTHER" id="PTHR19316">
    <property type="entry name" value="PROTEIN FOLDING REGULATOR"/>
    <property type="match status" value="1"/>
</dbReference>
<dbReference type="Pfam" id="PF08609">
    <property type="entry name" value="Fes1"/>
    <property type="match status" value="1"/>
</dbReference>
<organism evidence="3">
    <name type="scientific">Haptolina ericina</name>
    <dbReference type="NCBI Taxonomy" id="156174"/>
    <lineage>
        <taxon>Eukaryota</taxon>
        <taxon>Haptista</taxon>
        <taxon>Haptophyta</taxon>
        <taxon>Prymnesiophyceae</taxon>
        <taxon>Prymnesiales</taxon>
        <taxon>Prymnesiaceae</taxon>
        <taxon>Haptolina</taxon>
    </lineage>
</organism>
<accession>A0A7S3B124</accession>
<dbReference type="InterPro" id="IPR016024">
    <property type="entry name" value="ARM-type_fold"/>
</dbReference>
<sequence>MSGRTLQHEDEQVALPSEVREENTAFTSVYTQGKLVYDGAAARAGEQAAIPTSTAGEVPTSLNEMLKWGVTNSDPEELKRMAAGGAAPKPMDKEIMDMLLGEPIVAKMRACLTKLGSEGELPEGVDTALGALEELEYYVEDIDNAVDMAKIGGIPILLACLTHGTAATEPEVREMACSVLAAALQNNPKVQEAALAHNVPAALLALLRDSADDDDASLPVQRKALLAISALYRSSDQATDALLTTDDGVTTLVQVGASADPKLRRRGLFLLLQISRARPEMAALLLAATTLPLTLLEAAGDADEDTREQGLQLLLQLSSMEGEGATDAAGLRVKLIELGASGLLAKALSINLGLGDERNTEHDAHFRSLIAWLSGAD</sequence>
<dbReference type="AlphaFoldDB" id="A0A7S3B124"/>